<dbReference type="Proteomes" id="UP000265703">
    <property type="component" value="Unassembled WGS sequence"/>
</dbReference>
<reference evidence="2 3" key="1">
    <citation type="submission" date="2018-06" db="EMBL/GenBank/DDBJ databases">
        <title>Comparative genomics reveals the genomic features of Rhizophagus irregularis, R. cerebriforme, R. diaphanum and Gigaspora rosea, and their symbiotic lifestyle signature.</title>
        <authorList>
            <person name="Morin E."/>
            <person name="San Clemente H."/>
            <person name="Chen E.C.H."/>
            <person name="De La Providencia I."/>
            <person name="Hainaut M."/>
            <person name="Kuo A."/>
            <person name="Kohler A."/>
            <person name="Murat C."/>
            <person name="Tang N."/>
            <person name="Roy S."/>
            <person name="Loubradou J."/>
            <person name="Henrissat B."/>
            <person name="Grigoriev I.V."/>
            <person name="Corradi N."/>
            <person name="Roux C."/>
            <person name="Martin F.M."/>
        </authorList>
    </citation>
    <scope>NUCLEOTIDE SEQUENCE [LARGE SCALE GENOMIC DNA]</scope>
    <source>
        <strain evidence="2 3">DAOM 227022</strain>
    </source>
</reference>
<feature type="region of interest" description="Disordered" evidence="1">
    <location>
        <begin position="122"/>
        <end position="155"/>
    </location>
</feature>
<accession>A0A397SB30</accession>
<feature type="compositionally biased region" description="Polar residues" evidence="1">
    <location>
        <begin position="26"/>
        <end position="38"/>
    </location>
</feature>
<sequence length="279" mass="31318">MNKRSGKQSTSPPLSSFTGTDDGVKASSSLQNPHNTRSSAKRQVIRQPQVNTRKPNNFKQRRVDNSTETMDTEVTVNISLLPTYNLADPEITQTTISADPSIADLYSTDQQAPAVQQNTDLSHMTTDDNFNSASNPVNTENTSDEHNASNDPADDQHMVLENADDSEEFTYSFNAQKLRFFINTPVSSMGLDKSSNKEIVNILNEFFIDHRASYTGRIIITDPRRERDNVSKIIVTFNNRKIVENFINIPLEGLNGAIFSECSLDYIKEVTSKRKSQFQ</sequence>
<evidence type="ECO:0000313" key="2">
    <source>
        <dbReference type="EMBL" id="RIA83188.1"/>
    </source>
</evidence>
<proteinExistence type="predicted"/>
<evidence type="ECO:0000313" key="3">
    <source>
        <dbReference type="Proteomes" id="UP000265703"/>
    </source>
</evidence>
<feature type="region of interest" description="Disordered" evidence="1">
    <location>
        <begin position="1"/>
        <end position="70"/>
    </location>
</feature>
<feature type="compositionally biased region" description="Polar residues" evidence="1">
    <location>
        <begin position="122"/>
        <end position="141"/>
    </location>
</feature>
<gene>
    <name evidence="2" type="ORF">C1645_834192</name>
</gene>
<protein>
    <submittedName>
        <fullName evidence="2">Uncharacterized protein</fullName>
    </submittedName>
</protein>
<evidence type="ECO:0000256" key="1">
    <source>
        <dbReference type="SAM" id="MobiDB-lite"/>
    </source>
</evidence>
<keyword evidence="3" id="KW-1185">Reference proteome</keyword>
<feature type="compositionally biased region" description="Basic and acidic residues" evidence="1">
    <location>
        <begin position="143"/>
        <end position="155"/>
    </location>
</feature>
<name>A0A397SB30_9GLOM</name>
<feature type="compositionally biased region" description="Polar residues" evidence="1">
    <location>
        <begin position="46"/>
        <end position="58"/>
    </location>
</feature>
<feature type="compositionally biased region" description="Polar residues" evidence="1">
    <location>
        <begin position="7"/>
        <end position="19"/>
    </location>
</feature>
<dbReference type="AlphaFoldDB" id="A0A397SB30"/>
<comment type="caution">
    <text evidence="2">The sequence shown here is derived from an EMBL/GenBank/DDBJ whole genome shotgun (WGS) entry which is preliminary data.</text>
</comment>
<dbReference type="EMBL" id="QKYT01000592">
    <property type="protein sequence ID" value="RIA83188.1"/>
    <property type="molecule type" value="Genomic_DNA"/>
</dbReference>
<organism evidence="2 3">
    <name type="scientific">Glomus cerebriforme</name>
    <dbReference type="NCBI Taxonomy" id="658196"/>
    <lineage>
        <taxon>Eukaryota</taxon>
        <taxon>Fungi</taxon>
        <taxon>Fungi incertae sedis</taxon>
        <taxon>Mucoromycota</taxon>
        <taxon>Glomeromycotina</taxon>
        <taxon>Glomeromycetes</taxon>
        <taxon>Glomerales</taxon>
        <taxon>Glomeraceae</taxon>
        <taxon>Glomus</taxon>
    </lineage>
</organism>